<evidence type="ECO:0000313" key="2">
    <source>
        <dbReference type="Proteomes" id="UP000013280"/>
    </source>
</evidence>
<evidence type="ECO:0000313" key="1">
    <source>
        <dbReference type="EMBL" id="ENZ76591.1"/>
    </source>
</evidence>
<comment type="caution">
    <text evidence="1">The sequence shown here is derived from an EMBL/GenBank/DDBJ whole genome shotgun (WGS) entry which is preliminary data.</text>
</comment>
<dbReference type="RefSeq" id="WP_004632356.1">
    <property type="nucleotide sequence ID" value="NZ_APMQ01000009.1"/>
</dbReference>
<dbReference type="PATRIC" id="fig|1264675.3.peg.3261"/>
<organism evidence="1 2">
    <name type="scientific">Ralstonia pickettii OR214</name>
    <dbReference type="NCBI Taxonomy" id="1264675"/>
    <lineage>
        <taxon>Bacteria</taxon>
        <taxon>Pseudomonadati</taxon>
        <taxon>Pseudomonadota</taxon>
        <taxon>Betaproteobacteria</taxon>
        <taxon>Burkholderiales</taxon>
        <taxon>Burkholderiaceae</taxon>
        <taxon>Ralstonia</taxon>
    </lineage>
</organism>
<accession>R0CIG5</accession>
<dbReference type="AlphaFoldDB" id="R0CIG5"/>
<gene>
    <name evidence="1" type="ORF">OR214_03329</name>
</gene>
<protein>
    <submittedName>
        <fullName evidence="1">Uncharacterized protein</fullName>
    </submittedName>
</protein>
<dbReference type="EMBL" id="APMQ01000009">
    <property type="protein sequence ID" value="ENZ76591.1"/>
    <property type="molecule type" value="Genomic_DNA"/>
</dbReference>
<proteinExistence type="predicted"/>
<reference evidence="1 2" key="1">
    <citation type="journal article" date="2013" name="Genome Announc.">
        <title>Draft Genome Sequence for Ralstonia sp. Strain OR214, a Bacterium with Potential for Bioremediation.</title>
        <authorList>
            <person name="Utturkar S.M."/>
            <person name="Bollmann A."/>
            <person name="Brzoska R.M."/>
            <person name="Klingeman D.M."/>
            <person name="Epstein S.E."/>
            <person name="Palumbo A.V."/>
            <person name="Brown S.D."/>
        </authorList>
    </citation>
    <scope>NUCLEOTIDE SEQUENCE [LARGE SCALE GENOMIC DNA]</scope>
    <source>
        <strain evidence="1 2">OR214</strain>
    </source>
</reference>
<dbReference type="Proteomes" id="UP000013280">
    <property type="component" value="Unassembled WGS sequence"/>
</dbReference>
<name>R0CIG5_RALPI</name>
<sequence>MRRATPSPKARELGFCRCCYDHLAGQVGVAVTQALQSRGHLLSMPDKHYEITPAGVTWFGDVGLDVRAIRPTRRGLARQCLDWIERTHHVAGPLGVQFLRRLCDVGWMLRARDSRGHLLSMPDKHYEITPAGVTWFGDVGLDVRAIRPTRRGLARQCLDWIERTHHVAGPLGVQFLRRLCDVGWMLRARDSRAVLVTPKGWQ</sequence>